<protein>
    <recommendedName>
        <fullName evidence="6">SHSP domain-containing protein</fullName>
    </recommendedName>
</protein>
<evidence type="ECO:0000256" key="2">
    <source>
        <dbReference type="PIRNR" id="PIRNR036514"/>
    </source>
</evidence>
<dbReference type="GO" id="GO:0051082">
    <property type="term" value="F:unfolded protein binding"/>
    <property type="evidence" value="ECO:0007669"/>
    <property type="project" value="TreeGrafter"/>
</dbReference>
<evidence type="ECO:0000313" key="8">
    <source>
        <dbReference type="Proteomes" id="UP000410492"/>
    </source>
</evidence>
<dbReference type="PIRSF" id="PIRSF036514">
    <property type="entry name" value="Sm_HSP_B1"/>
    <property type="match status" value="1"/>
</dbReference>
<evidence type="ECO:0000256" key="4">
    <source>
        <dbReference type="PROSITE-ProRule" id="PRU00285"/>
    </source>
</evidence>
<sequence length="170" mass="19547">MSLLPYLFDDSRFSVHPRYTGAGRNWLVDDDFWRPVVGVPAPLYDYQNYLRNLQAALQTDTGVTYDKDRFQASIDVQHFKPDEISVKVNENTVGIEGKHEEKHDEHGQIYRHFVRKYKLPADCDKNKVESRLSSDGVLTICAPRLGQKEQAIPITRTGEPAKIQQKSEKN</sequence>
<keyword evidence="3" id="KW-0862">Zinc</keyword>
<reference evidence="7 8" key="1">
    <citation type="submission" date="2019-01" db="EMBL/GenBank/DDBJ databases">
        <authorList>
            <person name="Sayadi A."/>
        </authorList>
    </citation>
    <scope>NUCLEOTIDE SEQUENCE [LARGE SCALE GENOMIC DNA]</scope>
</reference>
<dbReference type="PANTHER" id="PTHR45640:SF13">
    <property type="entry name" value="HEAT SHOCK PROTEIN 22-RELATED"/>
    <property type="match status" value="1"/>
</dbReference>
<feature type="binding site" evidence="3">
    <location>
        <position position="101"/>
    </location>
    <ligand>
        <name>Zn(2+)</name>
        <dbReference type="ChEBI" id="CHEBI:29105"/>
        <label>1</label>
    </ligand>
</feature>
<feature type="binding site" evidence="3">
    <location>
        <position position="106"/>
    </location>
    <ligand>
        <name>Zn(2+)</name>
        <dbReference type="ChEBI" id="CHEBI:29105"/>
        <label>1</label>
    </ligand>
</feature>
<dbReference type="Proteomes" id="UP000410492">
    <property type="component" value="Unassembled WGS sequence"/>
</dbReference>
<dbReference type="GO" id="GO:0042026">
    <property type="term" value="P:protein refolding"/>
    <property type="evidence" value="ECO:0007669"/>
    <property type="project" value="TreeGrafter"/>
</dbReference>
<keyword evidence="3" id="KW-0479">Metal-binding</keyword>
<gene>
    <name evidence="7" type="ORF">CALMAC_LOCUS17296</name>
</gene>
<organism evidence="7 8">
    <name type="scientific">Callosobruchus maculatus</name>
    <name type="common">Southern cowpea weevil</name>
    <name type="synonym">Pulse bruchid</name>
    <dbReference type="NCBI Taxonomy" id="64391"/>
    <lineage>
        <taxon>Eukaryota</taxon>
        <taxon>Metazoa</taxon>
        <taxon>Ecdysozoa</taxon>
        <taxon>Arthropoda</taxon>
        <taxon>Hexapoda</taxon>
        <taxon>Insecta</taxon>
        <taxon>Pterygota</taxon>
        <taxon>Neoptera</taxon>
        <taxon>Endopterygota</taxon>
        <taxon>Coleoptera</taxon>
        <taxon>Polyphaga</taxon>
        <taxon>Cucujiformia</taxon>
        <taxon>Chrysomeloidea</taxon>
        <taxon>Chrysomelidae</taxon>
        <taxon>Bruchinae</taxon>
        <taxon>Bruchini</taxon>
        <taxon>Callosobruchus</taxon>
    </lineage>
</organism>
<feature type="binding site" evidence="3">
    <location>
        <position position="99"/>
    </location>
    <ligand>
        <name>Zn(2+)</name>
        <dbReference type="ChEBI" id="CHEBI:29105"/>
        <label>1</label>
    </ligand>
</feature>
<keyword evidence="8" id="KW-1185">Reference proteome</keyword>
<proteinExistence type="inferred from homology"/>
<dbReference type="InterPro" id="IPR002068">
    <property type="entry name" value="A-crystallin/Hsp20_dom"/>
</dbReference>
<evidence type="ECO:0000256" key="1">
    <source>
        <dbReference type="ARBA" id="ARBA00023016"/>
    </source>
</evidence>
<dbReference type="InterPro" id="IPR001436">
    <property type="entry name" value="Alpha-crystallin/sHSP_animal"/>
</dbReference>
<dbReference type="Gene3D" id="2.60.40.790">
    <property type="match status" value="1"/>
</dbReference>
<comment type="similarity">
    <text evidence="2 4 5">Belongs to the small heat shock protein (HSP20) family.</text>
</comment>
<dbReference type="Pfam" id="PF00011">
    <property type="entry name" value="HSP20"/>
    <property type="match status" value="1"/>
</dbReference>
<dbReference type="AlphaFoldDB" id="A0A653DG38"/>
<name>A0A653DG38_CALMS</name>
<dbReference type="CDD" id="cd06526">
    <property type="entry name" value="metazoan_ACD"/>
    <property type="match status" value="1"/>
</dbReference>
<dbReference type="InterPro" id="IPR008978">
    <property type="entry name" value="HSP20-like_chaperone"/>
</dbReference>
<dbReference type="EMBL" id="CAACVG010011926">
    <property type="protein sequence ID" value="VEN59161.1"/>
    <property type="molecule type" value="Genomic_DNA"/>
</dbReference>
<dbReference type="OrthoDB" id="1431247at2759"/>
<dbReference type="PANTHER" id="PTHR45640">
    <property type="entry name" value="HEAT SHOCK PROTEIN HSP-12.2-RELATED"/>
    <property type="match status" value="1"/>
</dbReference>
<accession>A0A653DG38</accession>
<dbReference type="GO" id="GO:0005634">
    <property type="term" value="C:nucleus"/>
    <property type="evidence" value="ECO:0007669"/>
    <property type="project" value="TreeGrafter"/>
</dbReference>
<dbReference type="PROSITE" id="PS01031">
    <property type="entry name" value="SHSP"/>
    <property type="match status" value="1"/>
</dbReference>
<dbReference type="GO" id="GO:0046872">
    <property type="term" value="F:metal ion binding"/>
    <property type="evidence" value="ECO:0007669"/>
    <property type="project" value="UniProtKB-KW"/>
</dbReference>
<evidence type="ECO:0000256" key="5">
    <source>
        <dbReference type="RuleBase" id="RU003616"/>
    </source>
</evidence>
<evidence type="ECO:0000256" key="3">
    <source>
        <dbReference type="PIRSR" id="PIRSR036514-1"/>
    </source>
</evidence>
<feature type="domain" description="SHSP" evidence="6">
    <location>
        <begin position="52"/>
        <end position="157"/>
    </location>
</feature>
<dbReference type="InterPro" id="IPR055269">
    <property type="entry name" value="Alpha-crystallin/HSP_16"/>
</dbReference>
<evidence type="ECO:0000259" key="6">
    <source>
        <dbReference type="PROSITE" id="PS01031"/>
    </source>
</evidence>
<dbReference type="GO" id="GO:0005737">
    <property type="term" value="C:cytoplasm"/>
    <property type="evidence" value="ECO:0007669"/>
    <property type="project" value="TreeGrafter"/>
</dbReference>
<evidence type="ECO:0000313" key="7">
    <source>
        <dbReference type="EMBL" id="VEN59161.1"/>
    </source>
</evidence>
<dbReference type="GO" id="GO:0009408">
    <property type="term" value="P:response to heat"/>
    <property type="evidence" value="ECO:0007669"/>
    <property type="project" value="UniProtKB-ARBA"/>
</dbReference>
<dbReference type="SUPFAM" id="SSF49764">
    <property type="entry name" value="HSP20-like chaperones"/>
    <property type="match status" value="1"/>
</dbReference>
<dbReference type="PRINTS" id="PR00299">
    <property type="entry name" value="ACRYSTALLIN"/>
</dbReference>
<keyword evidence="1" id="KW-0346">Stress response</keyword>